<reference evidence="1 2" key="1">
    <citation type="journal article" date="2018" name="Nat. Ecol. Evol.">
        <title>Shark genomes provide insights into elasmobranch evolution and the origin of vertebrates.</title>
        <authorList>
            <person name="Hara Y"/>
            <person name="Yamaguchi K"/>
            <person name="Onimaru K"/>
            <person name="Kadota M"/>
            <person name="Koyanagi M"/>
            <person name="Keeley SD"/>
            <person name="Tatsumi K"/>
            <person name="Tanaka K"/>
            <person name="Motone F"/>
            <person name="Kageyama Y"/>
            <person name="Nozu R"/>
            <person name="Adachi N"/>
            <person name="Nishimura O"/>
            <person name="Nakagawa R"/>
            <person name="Tanegashima C"/>
            <person name="Kiyatake I"/>
            <person name="Matsumoto R"/>
            <person name="Murakumo K"/>
            <person name="Nishida K"/>
            <person name="Terakita A"/>
            <person name="Kuratani S"/>
            <person name="Sato K"/>
            <person name="Hyodo S Kuraku.S."/>
        </authorList>
    </citation>
    <scope>NUCLEOTIDE SEQUENCE [LARGE SCALE GENOMIC DNA]</scope>
</reference>
<evidence type="ECO:0000313" key="1">
    <source>
        <dbReference type="EMBL" id="GCC18904.1"/>
    </source>
</evidence>
<dbReference type="EMBL" id="BEZZ01001474">
    <property type="protein sequence ID" value="GCC18904.1"/>
    <property type="molecule type" value="Genomic_DNA"/>
</dbReference>
<protein>
    <submittedName>
        <fullName evidence="1">Uncharacterized protein</fullName>
    </submittedName>
</protein>
<dbReference type="Proteomes" id="UP000287033">
    <property type="component" value="Unassembled WGS sequence"/>
</dbReference>
<name>A0A401RLD8_CHIPU</name>
<gene>
    <name evidence="1" type="ORF">chiPu_0018111</name>
</gene>
<organism evidence="1 2">
    <name type="scientific">Chiloscyllium punctatum</name>
    <name type="common">Brownbanded bambooshark</name>
    <name type="synonym">Hemiscyllium punctatum</name>
    <dbReference type="NCBI Taxonomy" id="137246"/>
    <lineage>
        <taxon>Eukaryota</taxon>
        <taxon>Metazoa</taxon>
        <taxon>Chordata</taxon>
        <taxon>Craniata</taxon>
        <taxon>Vertebrata</taxon>
        <taxon>Chondrichthyes</taxon>
        <taxon>Elasmobranchii</taxon>
        <taxon>Galeomorphii</taxon>
        <taxon>Galeoidea</taxon>
        <taxon>Orectolobiformes</taxon>
        <taxon>Hemiscylliidae</taxon>
        <taxon>Chiloscyllium</taxon>
    </lineage>
</organism>
<accession>A0A401RLD8</accession>
<proteinExistence type="predicted"/>
<keyword evidence="2" id="KW-1185">Reference proteome</keyword>
<comment type="caution">
    <text evidence="1">The sequence shown here is derived from an EMBL/GenBank/DDBJ whole genome shotgun (WGS) entry which is preliminary data.</text>
</comment>
<dbReference type="AlphaFoldDB" id="A0A401RLD8"/>
<sequence length="91" mass="9570">MAPPIAPPPLVTSRGGPRPPLRISACAVWVLRRDKGSVETGLNWKPREEGDSLGGGLKPRIQLPQGPSVYLNGEGPLGLPGQPAAIFVRSI</sequence>
<evidence type="ECO:0000313" key="2">
    <source>
        <dbReference type="Proteomes" id="UP000287033"/>
    </source>
</evidence>